<dbReference type="EMBL" id="KV426690">
    <property type="protein sequence ID" value="KZV79058.1"/>
    <property type="molecule type" value="Genomic_DNA"/>
</dbReference>
<evidence type="ECO:0000313" key="3">
    <source>
        <dbReference type="Proteomes" id="UP000077266"/>
    </source>
</evidence>
<dbReference type="AlphaFoldDB" id="A0A166NE42"/>
<evidence type="ECO:0000313" key="2">
    <source>
        <dbReference type="EMBL" id="KZV79058.1"/>
    </source>
</evidence>
<evidence type="ECO:0000256" key="1">
    <source>
        <dbReference type="SAM" id="MobiDB-lite"/>
    </source>
</evidence>
<feature type="region of interest" description="Disordered" evidence="1">
    <location>
        <begin position="178"/>
        <end position="207"/>
    </location>
</feature>
<dbReference type="InParanoid" id="A0A166NE42"/>
<name>A0A166NE42_EXIGL</name>
<reference evidence="2 3" key="1">
    <citation type="journal article" date="2016" name="Mol. Biol. Evol.">
        <title>Comparative Genomics of Early-Diverging Mushroom-Forming Fungi Provides Insights into the Origins of Lignocellulose Decay Capabilities.</title>
        <authorList>
            <person name="Nagy L.G."/>
            <person name="Riley R."/>
            <person name="Tritt A."/>
            <person name="Adam C."/>
            <person name="Daum C."/>
            <person name="Floudas D."/>
            <person name="Sun H."/>
            <person name="Yadav J.S."/>
            <person name="Pangilinan J."/>
            <person name="Larsson K.H."/>
            <person name="Matsuura K."/>
            <person name="Barry K."/>
            <person name="Labutti K."/>
            <person name="Kuo R."/>
            <person name="Ohm R.A."/>
            <person name="Bhattacharya S.S."/>
            <person name="Shirouzu T."/>
            <person name="Yoshinaga Y."/>
            <person name="Martin F.M."/>
            <person name="Grigoriev I.V."/>
            <person name="Hibbett D.S."/>
        </authorList>
    </citation>
    <scope>NUCLEOTIDE SEQUENCE [LARGE SCALE GENOMIC DNA]</scope>
    <source>
        <strain evidence="2 3">HHB12029</strain>
    </source>
</reference>
<feature type="compositionally biased region" description="Acidic residues" evidence="1">
    <location>
        <begin position="181"/>
        <end position="204"/>
    </location>
</feature>
<gene>
    <name evidence="2" type="ORF">EXIGLDRAFT_846909</name>
</gene>
<accession>A0A166NE42</accession>
<protein>
    <submittedName>
        <fullName evidence="2">Uncharacterized protein</fullName>
    </submittedName>
</protein>
<feature type="compositionally biased region" description="Acidic residues" evidence="1">
    <location>
        <begin position="32"/>
        <end position="47"/>
    </location>
</feature>
<organism evidence="2 3">
    <name type="scientific">Exidia glandulosa HHB12029</name>
    <dbReference type="NCBI Taxonomy" id="1314781"/>
    <lineage>
        <taxon>Eukaryota</taxon>
        <taxon>Fungi</taxon>
        <taxon>Dikarya</taxon>
        <taxon>Basidiomycota</taxon>
        <taxon>Agaricomycotina</taxon>
        <taxon>Agaricomycetes</taxon>
        <taxon>Auriculariales</taxon>
        <taxon>Exidiaceae</taxon>
        <taxon>Exidia</taxon>
    </lineage>
</organism>
<keyword evidence="3" id="KW-1185">Reference proteome</keyword>
<dbReference type="Proteomes" id="UP000077266">
    <property type="component" value="Unassembled WGS sequence"/>
</dbReference>
<feature type="region of interest" description="Disordered" evidence="1">
    <location>
        <begin position="25"/>
        <end position="47"/>
    </location>
</feature>
<sequence length="312" mass="33515">MPEEAMASDDGVVLALSWLTLADSTDKRDPEAEVDEGSGDADSDKVDDDAVDLVDGALIVERADAWAGLRLMLVDAADSPNMEAVETRWITAAEWNAESEEVDEAEVDIEVQVMVDDVREGSRDIDEDSVDVVKTTGRVWSEVVLGGTAYSDGVGDDDEELMLPSCEESRVGVAALPGDVADGEDENVVDGDDRDGDDDDEDEDGSKLDVVCSNDADEVWGAAEPPVSVLVGTSSCVSDTVEDADAVEFDTVEVAIESDDVADVLLSKSTNASSLRVLDPTLDEELEEAYLVARVDRRRRVERFAGEYIVEV</sequence>
<proteinExistence type="predicted"/>